<evidence type="ECO:0000313" key="2">
    <source>
        <dbReference type="EMBL" id="ABA96971.1"/>
    </source>
</evidence>
<protein>
    <submittedName>
        <fullName evidence="3">Os12g0256100 protein</fullName>
    </submittedName>
</protein>
<dbReference type="PaxDb" id="39947-Q2QUR0"/>
<reference evidence="2" key="4">
    <citation type="submission" date="2006-01" db="EMBL/GenBank/DDBJ databases">
        <authorList>
            <person name="Buell R."/>
        </authorList>
    </citation>
    <scope>NUCLEOTIDE SEQUENCE</scope>
</reference>
<feature type="compositionally biased region" description="Acidic residues" evidence="1">
    <location>
        <begin position="1"/>
        <end position="23"/>
    </location>
</feature>
<sequence>MVPELELDDDEDDSGSDCETDSEDDRRRGYRRPVPQGGALRVIYNGFYFRCLVCPGKMASRWNSMEDIKNHTVGKANSSSLREENKKWQRHRVLARNEGWMPA</sequence>
<evidence type="ECO:0000256" key="1">
    <source>
        <dbReference type="SAM" id="MobiDB-lite"/>
    </source>
</evidence>
<reference evidence="2" key="1">
    <citation type="journal article" date="2005" name="BMC Biol.">
        <title>The sequence of rice chromosomes 11 and 12, rich in disease resistance genes and recent gene duplications.</title>
        <authorList>
            <consortium name="The rice chromosomes 11 and 12 sequencing consortia"/>
        </authorList>
    </citation>
    <scope>NUCLEOTIDE SEQUENCE [LARGE SCALE GENOMIC DNA]</scope>
</reference>
<reference evidence="2" key="3">
    <citation type="submission" date="2005-04" db="EMBL/GenBank/DDBJ databases">
        <authorList>
            <person name="Buell C.R."/>
            <person name="Wing R.A."/>
            <person name="McCombie W.A."/>
            <person name="Ouyang S."/>
        </authorList>
    </citation>
    <scope>NUCLEOTIDE SEQUENCE</scope>
</reference>
<reference evidence="3 4" key="6">
    <citation type="journal article" date="2013" name="Rice">
        <title>Improvement of the Oryza sativa Nipponbare reference genome using next generation sequence and optical map data.</title>
        <authorList>
            <person name="Kawahara Y."/>
            <person name="de la Bastide M."/>
            <person name="Hamilton J.P."/>
            <person name="Kanamori H."/>
            <person name="McCombie W.R."/>
            <person name="Ouyang S."/>
            <person name="Schwartz D.C."/>
            <person name="Tanaka T."/>
            <person name="Wu J."/>
            <person name="Zhou S."/>
            <person name="Childs K.L."/>
            <person name="Davidson R.M."/>
            <person name="Lin H."/>
            <person name="Quesada-Ocampo L."/>
            <person name="Vaillancourt B."/>
            <person name="Sakai H."/>
            <person name="Lee S.S."/>
            <person name="Kim J."/>
            <person name="Numa H."/>
            <person name="Itoh T."/>
            <person name="Buell C.R."/>
            <person name="Matsumoto T."/>
        </authorList>
    </citation>
    <scope>NUCLEOTIDE SEQUENCE [LARGE SCALE GENOMIC DNA]</scope>
    <source>
        <strain evidence="4">cv. Nipponbare</strain>
    </source>
</reference>
<reference evidence="3" key="5">
    <citation type="journal article" date="2013" name="Plant Cell Physiol.">
        <title>Rice Annotation Project Database (RAP-DB): an integrative and interactive database for rice genomics.</title>
        <authorList>
            <person name="Sakai H."/>
            <person name="Lee S.S."/>
            <person name="Tanaka T."/>
            <person name="Numa H."/>
            <person name="Kim J."/>
            <person name="Kawahara Y."/>
            <person name="Wakimoto H."/>
            <person name="Yang C.C."/>
            <person name="Iwamoto M."/>
            <person name="Abe T."/>
            <person name="Yamada Y."/>
            <person name="Muto A."/>
            <person name="Inokuchi H."/>
            <person name="Ikemura T."/>
            <person name="Matsumoto T."/>
            <person name="Sasaki T."/>
            <person name="Itoh T."/>
        </authorList>
    </citation>
    <scope>NUCLEOTIDE SEQUENCE</scope>
</reference>
<feature type="region of interest" description="Disordered" evidence="1">
    <location>
        <begin position="1"/>
        <end position="33"/>
    </location>
</feature>
<accession>Q2QUR0</accession>
<reference evidence="4" key="2">
    <citation type="journal article" date="2005" name="Nature">
        <title>The map-based sequence of the rice genome.</title>
        <authorList>
            <consortium name="International rice genome sequencing project (IRGSP)"/>
            <person name="Matsumoto T."/>
            <person name="Wu J."/>
            <person name="Kanamori H."/>
            <person name="Katayose Y."/>
            <person name="Fujisawa M."/>
            <person name="Namiki N."/>
            <person name="Mizuno H."/>
            <person name="Yamamoto K."/>
            <person name="Antonio B.A."/>
            <person name="Baba T."/>
            <person name="Sakata K."/>
            <person name="Nagamura Y."/>
            <person name="Aoki H."/>
            <person name="Arikawa K."/>
            <person name="Arita K."/>
            <person name="Bito T."/>
            <person name="Chiden Y."/>
            <person name="Fujitsuka N."/>
            <person name="Fukunaka R."/>
            <person name="Hamada M."/>
            <person name="Harada C."/>
            <person name="Hayashi A."/>
            <person name="Hijishita S."/>
            <person name="Honda M."/>
            <person name="Hosokawa S."/>
            <person name="Ichikawa Y."/>
            <person name="Idonuma A."/>
            <person name="Iijima M."/>
            <person name="Ikeda M."/>
            <person name="Ikeno M."/>
            <person name="Ito K."/>
            <person name="Ito S."/>
            <person name="Ito T."/>
            <person name="Ito Y."/>
            <person name="Ito Y."/>
            <person name="Iwabuchi A."/>
            <person name="Kamiya K."/>
            <person name="Karasawa W."/>
            <person name="Kurita K."/>
            <person name="Katagiri S."/>
            <person name="Kikuta A."/>
            <person name="Kobayashi H."/>
            <person name="Kobayashi N."/>
            <person name="Machita K."/>
            <person name="Maehara T."/>
            <person name="Masukawa M."/>
            <person name="Mizubayashi T."/>
            <person name="Mukai Y."/>
            <person name="Nagasaki H."/>
            <person name="Nagata Y."/>
            <person name="Naito S."/>
            <person name="Nakashima M."/>
            <person name="Nakama Y."/>
            <person name="Nakamichi Y."/>
            <person name="Nakamura M."/>
            <person name="Meguro A."/>
            <person name="Negishi M."/>
            <person name="Ohta I."/>
            <person name="Ohta T."/>
            <person name="Okamoto M."/>
            <person name="Ono N."/>
            <person name="Saji S."/>
            <person name="Sakaguchi M."/>
            <person name="Sakai K."/>
            <person name="Shibata M."/>
            <person name="Shimokawa T."/>
            <person name="Song J."/>
            <person name="Takazaki Y."/>
            <person name="Terasawa K."/>
            <person name="Tsugane M."/>
            <person name="Tsuji K."/>
            <person name="Ueda S."/>
            <person name="Waki K."/>
            <person name="Yamagata H."/>
            <person name="Yamamoto M."/>
            <person name="Yamamoto S."/>
            <person name="Yamane H."/>
            <person name="Yoshiki S."/>
            <person name="Yoshihara R."/>
            <person name="Yukawa K."/>
            <person name="Zhong H."/>
            <person name="Yano M."/>
            <person name="Yuan Q."/>
            <person name="Ouyang S."/>
            <person name="Liu J."/>
            <person name="Jones K.M."/>
            <person name="Gansberger K."/>
            <person name="Moffat K."/>
            <person name="Hill J."/>
            <person name="Bera J."/>
            <person name="Fadrosh D."/>
            <person name="Jin S."/>
            <person name="Johri S."/>
            <person name="Kim M."/>
            <person name="Overton L."/>
            <person name="Reardon M."/>
            <person name="Tsitrin T."/>
            <person name="Vuong H."/>
            <person name="Weaver B."/>
            <person name="Ciecko A."/>
            <person name="Tallon L."/>
            <person name="Jackson J."/>
            <person name="Pai G."/>
            <person name="Aken S.V."/>
            <person name="Utterback T."/>
            <person name="Reidmuller S."/>
            <person name="Feldblyum T."/>
            <person name="Hsiao J."/>
            <person name="Zismann V."/>
            <person name="Iobst S."/>
            <person name="de Vazeille A.R."/>
            <person name="Buell C.R."/>
            <person name="Ying K."/>
            <person name="Li Y."/>
            <person name="Lu T."/>
            <person name="Huang Y."/>
            <person name="Zhao Q."/>
            <person name="Feng Q."/>
            <person name="Zhang L."/>
            <person name="Zhu J."/>
            <person name="Weng Q."/>
            <person name="Mu J."/>
            <person name="Lu Y."/>
            <person name="Fan D."/>
            <person name="Liu Y."/>
            <person name="Guan J."/>
            <person name="Zhang Y."/>
            <person name="Yu S."/>
            <person name="Liu X."/>
            <person name="Zhang Y."/>
            <person name="Hong G."/>
            <person name="Han B."/>
            <person name="Choisne N."/>
            <person name="Demange N."/>
            <person name="Orjeda G."/>
            <person name="Samain S."/>
            <person name="Cattolico L."/>
            <person name="Pelletier E."/>
            <person name="Couloux A."/>
            <person name="Segurens B."/>
            <person name="Wincker P."/>
            <person name="D'Hont A."/>
            <person name="Scarpelli C."/>
            <person name="Weissenbach J."/>
            <person name="Salanoubat M."/>
            <person name="Quetier F."/>
            <person name="Yu Y."/>
            <person name="Kim H.R."/>
            <person name="Rambo T."/>
            <person name="Currie J."/>
            <person name="Collura K."/>
            <person name="Luo M."/>
            <person name="Yang T."/>
            <person name="Ammiraju J.S.S."/>
            <person name="Engler F."/>
            <person name="Soderlund C."/>
            <person name="Wing R.A."/>
            <person name="Palmer L.E."/>
            <person name="de la Bastide M."/>
            <person name="Spiegel L."/>
            <person name="Nascimento L."/>
            <person name="Zutavern T."/>
            <person name="O'Shaughnessy A."/>
            <person name="Dike S."/>
            <person name="Dedhia N."/>
            <person name="Preston R."/>
            <person name="Balija V."/>
            <person name="McCombie W.R."/>
            <person name="Chow T."/>
            <person name="Chen H."/>
            <person name="Chung M."/>
            <person name="Chen C."/>
            <person name="Shaw J."/>
            <person name="Wu H."/>
            <person name="Hsiao K."/>
            <person name="Chao Y."/>
            <person name="Chu M."/>
            <person name="Cheng C."/>
            <person name="Hour A."/>
            <person name="Lee P."/>
            <person name="Lin S."/>
            <person name="Lin Y."/>
            <person name="Liou J."/>
            <person name="Liu S."/>
            <person name="Hsing Y."/>
            <person name="Raghuvanshi S."/>
            <person name="Mohanty A."/>
            <person name="Bharti A.K."/>
            <person name="Gaur A."/>
            <person name="Gupta V."/>
            <person name="Kumar D."/>
            <person name="Ravi V."/>
            <person name="Vij S."/>
            <person name="Kapur A."/>
            <person name="Khurana P."/>
            <person name="Khurana P."/>
            <person name="Khurana J.P."/>
            <person name="Tyagi A.K."/>
            <person name="Gaikwad K."/>
            <person name="Singh A."/>
            <person name="Dalal V."/>
            <person name="Srivastava S."/>
            <person name="Dixit A."/>
            <person name="Pal A.K."/>
            <person name="Ghazi I.A."/>
            <person name="Yadav M."/>
            <person name="Pandit A."/>
            <person name="Bhargava A."/>
            <person name="Sureshbabu K."/>
            <person name="Batra K."/>
            <person name="Sharma T.R."/>
            <person name="Mohapatra T."/>
            <person name="Singh N.K."/>
            <person name="Messing J."/>
            <person name="Nelson A.B."/>
            <person name="Fuks G."/>
            <person name="Kavchok S."/>
            <person name="Keizer G."/>
            <person name="Linton E."/>
            <person name="Llaca V."/>
            <person name="Song R."/>
            <person name="Tanyolac B."/>
            <person name="Young S."/>
            <person name="Ho-Il K."/>
            <person name="Hahn J.H."/>
            <person name="Sangsakoo G."/>
            <person name="Vanavichit A."/>
            <person name="de Mattos Luiz.A.T."/>
            <person name="Zimmer P.D."/>
            <person name="Malone G."/>
            <person name="Dellagostin O."/>
            <person name="de Oliveira A.C."/>
            <person name="Bevan M."/>
            <person name="Bancroft I."/>
            <person name="Minx P."/>
            <person name="Cordum H."/>
            <person name="Wilson R."/>
            <person name="Cheng Z."/>
            <person name="Jin W."/>
            <person name="Jiang J."/>
            <person name="Leong S.A."/>
            <person name="Iwama H."/>
            <person name="Gojobori T."/>
            <person name="Itoh T."/>
            <person name="Niimura Y."/>
            <person name="Fujii Y."/>
            <person name="Habara T."/>
            <person name="Sakai H."/>
            <person name="Sato Y."/>
            <person name="Wilson G."/>
            <person name="Kumar K."/>
            <person name="McCouch S."/>
            <person name="Juretic N."/>
            <person name="Hoen D."/>
            <person name="Wright S."/>
            <person name="Bruskiewich R."/>
            <person name="Bureau T."/>
            <person name="Miyao A."/>
            <person name="Hirochika H."/>
            <person name="Nishikawa T."/>
            <person name="Kadowaki K."/>
            <person name="Sugiura M."/>
            <person name="Burr B."/>
            <person name="Sasaki T."/>
        </authorList>
    </citation>
    <scope>NUCLEOTIDE SEQUENCE [LARGE SCALE GENOMIC DNA]</scope>
    <source>
        <strain evidence="4">cv. Nipponbare</strain>
    </source>
</reference>
<proteinExistence type="predicted"/>
<name>Q2QUR0_ORYSJ</name>
<dbReference type="AlphaFoldDB" id="Q2QUR0"/>
<evidence type="ECO:0000313" key="4">
    <source>
        <dbReference type="Proteomes" id="UP000059680"/>
    </source>
</evidence>
<dbReference type="InParanoid" id="Q2QUR0"/>
<dbReference type="Proteomes" id="UP000059680">
    <property type="component" value="Chromosome 12"/>
</dbReference>
<evidence type="ECO:0000313" key="3">
    <source>
        <dbReference type="EMBL" id="BAT16561.1"/>
    </source>
</evidence>
<reference evidence="3" key="7">
    <citation type="submission" date="2015-10" db="EMBL/GenBank/DDBJ databases">
        <authorList>
            <person name="Sakai H."/>
            <person name="Kawahara Y."/>
            <person name="Matsumoto T."/>
            <person name="Buell C.R."/>
            <person name="Itoh T."/>
        </authorList>
    </citation>
    <scope>NUCLEOTIDE SEQUENCE</scope>
</reference>
<gene>
    <name evidence="2" type="ordered locus">LOC_Os12g15410</name>
    <name evidence="3" type="ordered locus">Os12g0256100</name>
    <name evidence="3" type="ORF">OSNPB_120256100</name>
</gene>
<dbReference type="EMBL" id="AP014968">
    <property type="protein sequence ID" value="BAT16561.1"/>
    <property type="molecule type" value="Genomic_DNA"/>
</dbReference>
<dbReference type="EMBL" id="DP000011">
    <property type="protein sequence ID" value="ABA96971.1"/>
    <property type="molecule type" value="Genomic_DNA"/>
</dbReference>
<keyword evidence="4" id="KW-1185">Reference proteome</keyword>
<organism evidence="2">
    <name type="scientific">Oryza sativa subsp. japonica</name>
    <name type="common">Rice</name>
    <dbReference type="NCBI Taxonomy" id="39947"/>
    <lineage>
        <taxon>Eukaryota</taxon>
        <taxon>Viridiplantae</taxon>
        <taxon>Streptophyta</taxon>
        <taxon>Embryophyta</taxon>
        <taxon>Tracheophyta</taxon>
        <taxon>Spermatophyta</taxon>
        <taxon>Magnoliopsida</taxon>
        <taxon>Liliopsida</taxon>
        <taxon>Poales</taxon>
        <taxon>Poaceae</taxon>
        <taxon>BOP clade</taxon>
        <taxon>Oryzoideae</taxon>
        <taxon>Oryzeae</taxon>
        <taxon>Oryzinae</taxon>
        <taxon>Oryza</taxon>
        <taxon>Oryza sativa</taxon>
    </lineage>
</organism>
<dbReference type="FunCoup" id="Q2QUR0">
    <property type="interactions" value="118"/>
</dbReference>